<proteinExistence type="predicted"/>
<organism evidence="1 2">
    <name type="scientific">Coccidioides immitis RMSCC 3703</name>
    <dbReference type="NCBI Taxonomy" id="454286"/>
    <lineage>
        <taxon>Eukaryota</taxon>
        <taxon>Fungi</taxon>
        <taxon>Dikarya</taxon>
        <taxon>Ascomycota</taxon>
        <taxon>Pezizomycotina</taxon>
        <taxon>Eurotiomycetes</taxon>
        <taxon>Eurotiomycetidae</taxon>
        <taxon>Onygenales</taxon>
        <taxon>Onygenaceae</taxon>
        <taxon>Coccidioides</taxon>
    </lineage>
</organism>
<dbReference type="EMBL" id="DS268203">
    <property type="protein sequence ID" value="KMU81550.1"/>
    <property type="molecule type" value="Genomic_DNA"/>
</dbReference>
<accession>A0A0J8RAW9</accession>
<name>A0A0J8RAW9_COCIT</name>
<sequence>MFSRHVSWIYLASLRSRFTTSYEASEITRVTRVNISKIAYENAERRLSHRIWIKKRPPCLN</sequence>
<dbReference type="AlphaFoldDB" id="A0A0J8RAW9"/>
<protein>
    <submittedName>
        <fullName evidence="1">AP-3 complex subunit delta</fullName>
    </submittedName>
</protein>
<evidence type="ECO:0000313" key="2">
    <source>
        <dbReference type="Proteomes" id="UP000054559"/>
    </source>
</evidence>
<dbReference type="Proteomes" id="UP000054559">
    <property type="component" value="Unassembled WGS sequence"/>
</dbReference>
<gene>
    <name evidence="1" type="ORF">CISG_09112</name>
</gene>
<reference evidence="2" key="1">
    <citation type="journal article" date="2010" name="Genome Res.">
        <title>Population genomic sequencing of Coccidioides fungi reveals recent hybridization and transposon control.</title>
        <authorList>
            <person name="Neafsey D.E."/>
            <person name="Barker B.M."/>
            <person name="Sharpton T.J."/>
            <person name="Stajich J.E."/>
            <person name="Park D.J."/>
            <person name="Whiston E."/>
            <person name="Hung C.-Y."/>
            <person name="McMahan C."/>
            <person name="White J."/>
            <person name="Sykes S."/>
            <person name="Heiman D."/>
            <person name="Young S."/>
            <person name="Zeng Q."/>
            <person name="Abouelleil A."/>
            <person name="Aftuck L."/>
            <person name="Bessette D."/>
            <person name="Brown A."/>
            <person name="FitzGerald M."/>
            <person name="Lui A."/>
            <person name="Macdonald J.P."/>
            <person name="Priest M."/>
            <person name="Orbach M.J."/>
            <person name="Galgiani J.N."/>
            <person name="Kirkland T.N."/>
            <person name="Cole G.T."/>
            <person name="Birren B.W."/>
            <person name="Henn M.R."/>
            <person name="Taylor J.W."/>
            <person name="Rounsley S.D."/>
        </authorList>
    </citation>
    <scope>NUCLEOTIDE SEQUENCE [LARGE SCALE GENOMIC DNA]</scope>
    <source>
        <strain evidence="2">RMSCC 3703</strain>
    </source>
</reference>
<evidence type="ECO:0000313" key="1">
    <source>
        <dbReference type="EMBL" id="KMU81550.1"/>
    </source>
</evidence>